<gene>
    <name evidence="1" type="primary">jg26671</name>
    <name evidence="1" type="ORF">PAEG_LOCUS115</name>
</gene>
<reference evidence="1" key="1">
    <citation type="submission" date="2022-03" db="EMBL/GenBank/DDBJ databases">
        <authorList>
            <person name="Lindestad O."/>
        </authorList>
    </citation>
    <scope>NUCLEOTIDE SEQUENCE</scope>
</reference>
<evidence type="ECO:0000313" key="2">
    <source>
        <dbReference type="Proteomes" id="UP000838756"/>
    </source>
</evidence>
<dbReference type="AlphaFoldDB" id="A0A8S4QCW2"/>
<name>A0A8S4QCW2_9NEOP</name>
<sequence length="110" mass="12586">SLVARDSKGNLMAGIYFVSKRKETKLTVSYVGPDNVKLRKKLNLEDFLDLSKIPRDIIQDVELCNEQLHMEDGTLTTLLHELAVVMNNCSFVSEMHDLNDMMKNLTIKMK</sequence>
<evidence type="ECO:0000313" key="1">
    <source>
        <dbReference type="EMBL" id="CAH2207494.1"/>
    </source>
</evidence>
<proteinExistence type="predicted"/>
<dbReference type="OrthoDB" id="7458733at2759"/>
<keyword evidence="2" id="KW-1185">Reference proteome</keyword>
<accession>A0A8S4QCW2</accession>
<feature type="non-terminal residue" evidence="1">
    <location>
        <position position="1"/>
    </location>
</feature>
<comment type="caution">
    <text evidence="1">The sequence shown here is derived from an EMBL/GenBank/DDBJ whole genome shotgun (WGS) entry which is preliminary data.</text>
</comment>
<dbReference type="Proteomes" id="UP000838756">
    <property type="component" value="Unassembled WGS sequence"/>
</dbReference>
<protein>
    <submittedName>
        <fullName evidence="1">Jg26671 protein</fullName>
    </submittedName>
</protein>
<dbReference type="EMBL" id="CAKXAJ010000381">
    <property type="protein sequence ID" value="CAH2207494.1"/>
    <property type="molecule type" value="Genomic_DNA"/>
</dbReference>
<organism evidence="1 2">
    <name type="scientific">Pararge aegeria aegeria</name>
    <dbReference type="NCBI Taxonomy" id="348720"/>
    <lineage>
        <taxon>Eukaryota</taxon>
        <taxon>Metazoa</taxon>
        <taxon>Ecdysozoa</taxon>
        <taxon>Arthropoda</taxon>
        <taxon>Hexapoda</taxon>
        <taxon>Insecta</taxon>
        <taxon>Pterygota</taxon>
        <taxon>Neoptera</taxon>
        <taxon>Endopterygota</taxon>
        <taxon>Lepidoptera</taxon>
        <taxon>Glossata</taxon>
        <taxon>Ditrysia</taxon>
        <taxon>Papilionoidea</taxon>
        <taxon>Nymphalidae</taxon>
        <taxon>Satyrinae</taxon>
        <taxon>Satyrini</taxon>
        <taxon>Parargina</taxon>
        <taxon>Pararge</taxon>
    </lineage>
</organism>